<gene>
    <name evidence="1" type="ORF">BN874_140015</name>
</gene>
<proteinExistence type="predicted"/>
<sequence>MLTSCCGRSTWRISQSVRSGWLRSVEWAIHIKRGLSGGIDFVFKQQNGLESTGIDVSKVFKTLSQVGGLRILAWKSDFCGFVY</sequence>
<dbReference type="Proteomes" id="UP000019184">
    <property type="component" value="Unassembled WGS sequence"/>
</dbReference>
<reference evidence="1 2" key="1">
    <citation type="journal article" date="2014" name="ISME J.">
        <title>Candidatus Competibacter-lineage genomes retrieved from metagenomes reveal functional metabolic diversity.</title>
        <authorList>
            <person name="McIlroy S.J."/>
            <person name="Albertsen M."/>
            <person name="Andresen E.K."/>
            <person name="Saunders A.M."/>
            <person name="Kristiansen R."/>
            <person name="Stokholm-Bjerregaard M."/>
            <person name="Nielsen K.L."/>
            <person name="Nielsen P.H."/>
        </authorList>
    </citation>
    <scope>NUCLEOTIDE SEQUENCE [LARGE SCALE GENOMIC DNA]</scope>
    <source>
        <strain evidence="1 2">Run_B_J11</strain>
    </source>
</reference>
<organism evidence="1 2">
    <name type="scientific">Candidatus Contendobacter odensis Run_B_J11</name>
    <dbReference type="NCBI Taxonomy" id="1400861"/>
    <lineage>
        <taxon>Bacteria</taxon>
        <taxon>Pseudomonadati</taxon>
        <taxon>Pseudomonadota</taxon>
        <taxon>Gammaproteobacteria</taxon>
        <taxon>Candidatus Competibacteraceae</taxon>
        <taxon>Candidatus Contendibacter</taxon>
    </lineage>
</organism>
<dbReference type="EMBL" id="CBTK010000046">
    <property type="protein sequence ID" value="CDH43922.1"/>
    <property type="molecule type" value="Genomic_DNA"/>
</dbReference>
<accession>A0A7U7G8Z4</accession>
<comment type="caution">
    <text evidence="1">The sequence shown here is derived from an EMBL/GenBank/DDBJ whole genome shotgun (WGS) entry which is preliminary data.</text>
</comment>
<name>A0A7U7G8Z4_9GAMM</name>
<protein>
    <submittedName>
        <fullName evidence="1">Uncharacterized protein</fullName>
    </submittedName>
</protein>
<keyword evidence="2" id="KW-1185">Reference proteome</keyword>
<dbReference type="AlphaFoldDB" id="A0A7U7G8Z4"/>
<evidence type="ECO:0000313" key="1">
    <source>
        <dbReference type="EMBL" id="CDH43922.1"/>
    </source>
</evidence>
<evidence type="ECO:0000313" key="2">
    <source>
        <dbReference type="Proteomes" id="UP000019184"/>
    </source>
</evidence>